<dbReference type="AlphaFoldDB" id="A0A5N7CRV9"/>
<proteinExistence type="predicted"/>
<evidence type="ECO:0008006" key="3">
    <source>
        <dbReference type="Google" id="ProtNLM"/>
    </source>
</evidence>
<evidence type="ECO:0000313" key="2">
    <source>
        <dbReference type="Proteomes" id="UP000325579"/>
    </source>
</evidence>
<evidence type="ECO:0000313" key="1">
    <source>
        <dbReference type="EMBL" id="KAE8396864.1"/>
    </source>
</evidence>
<reference evidence="1 2" key="1">
    <citation type="submission" date="2019-04" db="EMBL/GenBank/DDBJ databases">
        <authorList>
            <consortium name="DOE Joint Genome Institute"/>
            <person name="Mondo S."/>
            <person name="Kjaerbolling I."/>
            <person name="Vesth T."/>
            <person name="Frisvad J.C."/>
            <person name="Nybo J.L."/>
            <person name="Theobald S."/>
            <person name="Kildgaard S."/>
            <person name="Isbrandt T."/>
            <person name="Kuo A."/>
            <person name="Sato A."/>
            <person name="Lyhne E.K."/>
            <person name="Kogle M.E."/>
            <person name="Wiebenga A."/>
            <person name="Kun R.S."/>
            <person name="Lubbers R.J."/>
            <person name="Makela M.R."/>
            <person name="Barry K."/>
            <person name="Chovatia M."/>
            <person name="Clum A."/>
            <person name="Daum C."/>
            <person name="Haridas S."/>
            <person name="He G."/>
            <person name="LaButti K."/>
            <person name="Lipzen A."/>
            <person name="Riley R."/>
            <person name="Salamov A."/>
            <person name="Simmons B.A."/>
            <person name="Magnuson J.K."/>
            <person name="Henrissat B."/>
            <person name="Mortensen U.H."/>
            <person name="Larsen T.O."/>
            <person name="Devries R.P."/>
            <person name="Grigoriev I.V."/>
            <person name="Machida M."/>
            <person name="Baker S.E."/>
            <person name="Andersen M.R."/>
            <person name="Cantor M.N."/>
            <person name="Hua S.X."/>
        </authorList>
    </citation>
    <scope>NUCLEOTIDE SEQUENCE [LARGE SCALE GENOMIC DNA]</scope>
    <source>
        <strain evidence="1 2">CBS 119388</strain>
    </source>
</reference>
<gene>
    <name evidence="1" type="ORF">BDV37DRAFT_277335</name>
</gene>
<dbReference type="OrthoDB" id="4510091at2759"/>
<organism evidence="1 2">
    <name type="scientific">Aspergillus pseudonomiae</name>
    <dbReference type="NCBI Taxonomy" id="1506151"/>
    <lineage>
        <taxon>Eukaryota</taxon>
        <taxon>Fungi</taxon>
        <taxon>Dikarya</taxon>
        <taxon>Ascomycota</taxon>
        <taxon>Pezizomycotina</taxon>
        <taxon>Eurotiomycetes</taxon>
        <taxon>Eurotiomycetidae</taxon>
        <taxon>Eurotiales</taxon>
        <taxon>Aspergillaceae</taxon>
        <taxon>Aspergillus</taxon>
        <taxon>Aspergillus subgen. Circumdati</taxon>
    </lineage>
</organism>
<protein>
    <recommendedName>
        <fullName evidence="3">F-box domain-containing protein</fullName>
    </recommendedName>
</protein>
<name>A0A5N7CRV9_9EURO</name>
<dbReference type="GeneID" id="43670434"/>
<dbReference type="RefSeq" id="XP_031934183.1">
    <property type="nucleotide sequence ID" value="XM_032085743.1"/>
</dbReference>
<keyword evidence="2" id="KW-1185">Reference proteome</keyword>
<sequence length="302" mass="34508">MRITPLVISECVLSDLHSLPVELLIIIVQLVHEESSLKPLSGVNRLFRQLCTPILFSKLRIACSTVGLDRLASASESSIRSREQDSIIRSARDLQVLRTSLPRFSRLHSILLCFINGLKSPFQPLSDRVLLDGQSFFADHVKTLATAVVAARRQGIVIDTLAISGYYPNHLSPDYHLSHLLDDAFADVEELRLEDSPALLEYFTRNPLQHLQRLEFGSYWMSVLKLERFVYAHKATLRYLHLEDIWYIHTEDPTSGIDLSIADTKKALESISHIRQWGILRELTINRQITGHCEIREVFDRT</sequence>
<dbReference type="Proteomes" id="UP000325579">
    <property type="component" value="Unassembled WGS sequence"/>
</dbReference>
<dbReference type="EMBL" id="ML736964">
    <property type="protein sequence ID" value="KAE8396864.1"/>
    <property type="molecule type" value="Genomic_DNA"/>
</dbReference>
<accession>A0A5N7CRV9</accession>